<name>A0AA35RMU9_GEOBA</name>
<feature type="transmembrane region" description="Helical" evidence="6">
    <location>
        <begin position="153"/>
        <end position="178"/>
    </location>
</feature>
<evidence type="ECO:0000256" key="3">
    <source>
        <dbReference type="ARBA" id="ARBA00022692"/>
    </source>
</evidence>
<sequence length="270" mass="29730">MSLTAVTSFVSVIREKTVFVLRLNVRGSQRVAVPIVIIVCCVLAVGFFVAAGATEELVKIKLTLNATGDDKGDLHFSLFRGGHSISPRISSSAVEPDTNSYLIYDVYERGDIIGVYATTVALGLTIMLCGITAAFAFFNTFGTYRSWLYGPPMVYILSLVTAFMAALSIAMMSDYYLWELDSNSGSLLRASLPFTLDYLADIYSSEPSFGYSFWLLCGGSVFPLLSFLLSWRLLALLDIRRDEDVHPTSASSSALEMTERNNMPPAQIYY</sequence>
<dbReference type="GO" id="GO:0016020">
    <property type="term" value="C:membrane"/>
    <property type="evidence" value="ECO:0007669"/>
    <property type="project" value="UniProtKB-SubCell"/>
</dbReference>
<keyword evidence="8" id="KW-1185">Reference proteome</keyword>
<evidence type="ECO:0000256" key="4">
    <source>
        <dbReference type="ARBA" id="ARBA00022989"/>
    </source>
</evidence>
<dbReference type="Proteomes" id="UP001174909">
    <property type="component" value="Unassembled WGS sequence"/>
</dbReference>
<evidence type="ECO:0000256" key="1">
    <source>
        <dbReference type="ARBA" id="ARBA00004141"/>
    </source>
</evidence>
<dbReference type="InterPro" id="IPR026748">
    <property type="entry name" value="Clarin"/>
</dbReference>
<proteinExistence type="inferred from homology"/>
<reference evidence="7" key="1">
    <citation type="submission" date="2023-03" db="EMBL/GenBank/DDBJ databases">
        <authorList>
            <person name="Steffen K."/>
            <person name="Cardenas P."/>
        </authorList>
    </citation>
    <scope>NUCLEOTIDE SEQUENCE</scope>
</reference>
<gene>
    <name evidence="7" type="ORF">GBAR_LOCUS8797</name>
</gene>
<keyword evidence="4 6" id="KW-1133">Transmembrane helix</keyword>
<dbReference type="AlphaFoldDB" id="A0AA35RMU9"/>
<feature type="transmembrane region" description="Helical" evidence="6">
    <location>
        <begin position="113"/>
        <end position="141"/>
    </location>
</feature>
<evidence type="ECO:0000313" key="8">
    <source>
        <dbReference type="Proteomes" id="UP001174909"/>
    </source>
</evidence>
<keyword evidence="5 6" id="KW-0472">Membrane</keyword>
<feature type="transmembrane region" description="Helical" evidence="6">
    <location>
        <begin position="211"/>
        <end position="231"/>
    </location>
</feature>
<organism evidence="7 8">
    <name type="scientific">Geodia barretti</name>
    <name type="common">Barrett's horny sponge</name>
    <dbReference type="NCBI Taxonomy" id="519541"/>
    <lineage>
        <taxon>Eukaryota</taxon>
        <taxon>Metazoa</taxon>
        <taxon>Porifera</taxon>
        <taxon>Demospongiae</taxon>
        <taxon>Heteroscleromorpha</taxon>
        <taxon>Tetractinellida</taxon>
        <taxon>Astrophorina</taxon>
        <taxon>Geodiidae</taxon>
        <taxon>Geodia</taxon>
    </lineage>
</organism>
<evidence type="ECO:0000256" key="5">
    <source>
        <dbReference type="ARBA" id="ARBA00023136"/>
    </source>
</evidence>
<dbReference type="EMBL" id="CASHTH010001321">
    <property type="protein sequence ID" value="CAI8013987.1"/>
    <property type="molecule type" value="Genomic_DNA"/>
</dbReference>
<evidence type="ECO:0000313" key="7">
    <source>
        <dbReference type="EMBL" id="CAI8013987.1"/>
    </source>
</evidence>
<evidence type="ECO:0000256" key="6">
    <source>
        <dbReference type="SAM" id="Phobius"/>
    </source>
</evidence>
<dbReference type="PANTHER" id="PTHR31548:SF1">
    <property type="entry name" value="LD47387P"/>
    <property type="match status" value="1"/>
</dbReference>
<dbReference type="GO" id="GO:0007605">
    <property type="term" value="P:sensory perception of sound"/>
    <property type="evidence" value="ECO:0007669"/>
    <property type="project" value="UniProtKB-ARBA"/>
</dbReference>
<dbReference type="PANTHER" id="PTHR31548">
    <property type="entry name" value="CLARIN"/>
    <property type="match status" value="1"/>
</dbReference>
<evidence type="ECO:0000256" key="2">
    <source>
        <dbReference type="ARBA" id="ARBA00005787"/>
    </source>
</evidence>
<keyword evidence="3 6" id="KW-0812">Transmembrane</keyword>
<comment type="caution">
    <text evidence="7">The sequence shown here is derived from an EMBL/GenBank/DDBJ whole genome shotgun (WGS) entry which is preliminary data.</text>
</comment>
<protein>
    <submittedName>
        <fullName evidence="7">Uncharacterized protein</fullName>
    </submittedName>
</protein>
<feature type="transmembrane region" description="Helical" evidence="6">
    <location>
        <begin position="31"/>
        <end position="53"/>
    </location>
</feature>
<accession>A0AA35RMU9</accession>
<comment type="similarity">
    <text evidence="2">Belongs to the clarin family.</text>
</comment>
<comment type="subcellular location">
    <subcellularLocation>
        <location evidence="1">Membrane</location>
        <topology evidence="1">Multi-pass membrane protein</topology>
    </subcellularLocation>
</comment>